<dbReference type="Proteomes" id="UP000007494">
    <property type="component" value="Chromosome IV"/>
</dbReference>
<evidence type="ECO:0000256" key="2">
    <source>
        <dbReference type="ARBA" id="ARBA00023315"/>
    </source>
</evidence>
<dbReference type="RefSeq" id="XP_003880620.1">
    <property type="nucleotide sequence ID" value="XM_003880571.1"/>
</dbReference>
<evidence type="ECO:0000256" key="4">
    <source>
        <dbReference type="SAM" id="MobiDB-lite"/>
    </source>
</evidence>
<gene>
    <name evidence="7" type="ORF">BN1204_010560</name>
    <name evidence="6" type="ORF">NCLIV_010560</name>
</gene>
<sequence length="818" mass="89032">MEVPFAFLHCRVCAPPSPSQKKGSEEDDACVSASFSSAEPLQKLALHSCAATFIFDRSLLPQIGAYAVKHRPPRLSSSSTASRPPTPRGTCVGDPLRRSSVSCRPASSSLPPVPAGYAASLSAWQNAFCPRAFAFIEPIAASDSSASPHVSSSAADSAGVAQGAKAVGFWVQTGSQSFDLLQFLRGKVDSLGEKSAAAQGIQFAMTSLAKLEAGSLKPAPFGPPRKGDVEVDSAVRLYMRIDRGFLRGFLKIGNKILWVGTNSGMERINALSLLDFYILESCQREGHGRRLFERMLATERLQAGQIAYDRPSSKMLSFLKKFFALREYIPQANNFVVFNVYFEEKRKESAKEGESGFAGRKAGPVHTSAVHVMPRVAETEGRIPFEANSERSRLSRPFLHSGARVKTLQIPSAPAGSTSSASSLMFVPSETAASRPQAPLAKHTNRQERRQSGQSRVPEPPSRAGSLTRLREAVSSKSSSDFSPILSSTNAELKGMSREESFHRLLPTLQSRSSAFGGSEGDKRDRTDTRLRCLSRDSPAGLPSHARLARRATRSLPQELVEREGGSWATSTESDETLLSGAKGARAHVRREGDRGHEAPRDSQEKRDADRREDQRKEGNPYFSISVDPSCSTRAEEERRGAALKEKTSHMETGNGGSSFRAPECVSSALKRPTYARSPRKRDFCVASYTSHTSDSSRKHAPPSDPRQDRDGMVGKADASFPTYPFDPAVWPDSERSAVASAPRDTPGVGVGLSEAERSSTAVAREKREPEPKSEVSRGHGSEERGRWRETEKRKDARLARGGAHLRSVQVASLLQWT</sequence>
<feature type="compositionally biased region" description="Basic and acidic residues" evidence="4">
    <location>
        <begin position="590"/>
        <end position="619"/>
    </location>
</feature>
<dbReference type="Gene3D" id="3.40.630.30">
    <property type="match status" value="1"/>
</dbReference>
<evidence type="ECO:0000313" key="8">
    <source>
        <dbReference type="Proteomes" id="UP000007494"/>
    </source>
</evidence>
<feature type="compositionally biased region" description="Basic and acidic residues" evidence="4">
    <location>
        <begin position="520"/>
        <end position="535"/>
    </location>
</feature>
<feature type="domain" description="N-acetyltransferase" evidence="5">
    <location>
        <begin position="136"/>
        <end position="342"/>
    </location>
</feature>
<keyword evidence="8" id="KW-1185">Reference proteome</keyword>
<evidence type="ECO:0000256" key="1">
    <source>
        <dbReference type="ARBA" id="ARBA00022679"/>
    </source>
</evidence>
<feature type="compositionally biased region" description="Basic and acidic residues" evidence="4">
    <location>
        <begin position="764"/>
        <end position="799"/>
    </location>
</feature>
<evidence type="ECO:0000256" key="3">
    <source>
        <dbReference type="HAMAP-Rule" id="MF_03130"/>
    </source>
</evidence>
<dbReference type="HAMAP" id="MF_03130">
    <property type="entry name" value="mec17"/>
    <property type="match status" value="1"/>
</dbReference>
<dbReference type="InterPro" id="IPR007965">
    <property type="entry name" value="GNAT_ATAT"/>
</dbReference>
<dbReference type="AlphaFoldDB" id="F0VA98"/>
<feature type="compositionally biased region" description="Low complexity" evidence="4">
    <location>
        <begin position="98"/>
        <end position="109"/>
    </location>
</feature>
<evidence type="ECO:0000259" key="5">
    <source>
        <dbReference type="PROSITE" id="PS51730"/>
    </source>
</evidence>
<dbReference type="InParanoid" id="F0VA98"/>
<dbReference type="OMA" id="VAHTQDR"/>
<proteinExistence type="inferred from homology"/>
<keyword evidence="1 3" id="KW-0808">Transferase</keyword>
<dbReference type="GO" id="GO:0070507">
    <property type="term" value="P:regulation of microtubule cytoskeleton organization"/>
    <property type="evidence" value="ECO:0007669"/>
    <property type="project" value="UniProtKB-UniRule"/>
</dbReference>
<feature type="compositionally biased region" description="Basic and acidic residues" evidence="4">
    <location>
        <begin position="634"/>
        <end position="650"/>
    </location>
</feature>
<protein>
    <recommendedName>
        <fullName evidence="3">Alpha-tubulin N-acetyltransferase</fullName>
        <shortName evidence="3">Alpha-TAT</shortName>
        <shortName evidence="3">TAT</shortName>
        <ecNumber evidence="3">2.3.1.108</ecNumber>
    </recommendedName>
    <alternativeName>
        <fullName evidence="3">Acetyltransferase mec-17 homolog</fullName>
    </alternativeName>
</protein>
<feature type="binding site" evidence="3">
    <location>
        <begin position="312"/>
        <end position="321"/>
    </location>
    <ligand>
        <name>acetyl-CoA</name>
        <dbReference type="ChEBI" id="CHEBI:57288"/>
    </ligand>
</feature>
<reference evidence="8" key="3">
    <citation type="journal article" date="2012" name="PLoS Pathog.">
        <title>Comparative genomics of the apicomplexan parasites Toxoplasma gondii and Neospora caninum: Coccidia differing in host range and transmission strategy.</title>
        <authorList>
            <person name="Reid A.J."/>
            <person name="Vermont S.J."/>
            <person name="Cotton J.A."/>
            <person name="Harris D."/>
            <person name="Hill-Cawthorne G.A."/>
            <person name="Konen-Waisman S."/>
            <person name="Latham S.M."/>
            <person name="Mourier T."/>
            <person name="Norton R."/>
            <person name="Quail M.A."/>
            <person name="Sanders M."/>
            <person name="Shanmugam D."/>
            <person name="Sohal A."/>
            <person name="Wasmuth J.D."/>
            <person name="Brunk B."/>
            <person name="Grigg M.E."/>
            <person name="Howard J.C."/>
            <person name="Parkinson J."/>
            <person name="Roos D.S."/>
            <person name="Trees A.J."/>
            <person name="Berriman M."/>
            <person name="Pain A."/>
            <person name="Wastling J.M."/>
        </authorList>
    </citation>
    <scope>NUCLEOTIDE SEQUENCE [LARGE SCALE GENOMIC DNA]</scope>
    <source>
        <strain evidence="8">Liverpool</strain>
    </source>
</reference>
<feature type="region of interest" description="Disordered" evidence="4">
    <location>
        <begin position="429"/>
        <end position="486"/>
    </location>
</feature>
<feature type="region of interest" description="Disordered" evidence="4">
    <location>
        <begin position="71"/>
        <end position="111"/>
    </location>
</feature>
<dbReference type="EMBL" id="LN714478">
    <property type="protein sequence ID" value="CEL65200.1"/>
    <property type="molecule type" value="Genomic_DNA"/>
</dbReference>
<dbReference type="EMBL" id="FR823384">
    <property type="protein sequence ID" value="CBZ50587.1"/>
    <property type="molecule type" value="Genomic_DNA"/>
</dbReference>
<feature type="binding site" evidence="3">
    <location>
        <begin position="276"/>
        <end position="289"/>
    </location>
    <ligand>
        <name>acetyl-CoA</name>
        <dbReference type="ChEBI" id="CHEBI:57288"/>
    </ligand>
</feature>
<reference evidence="6" key="2">
    <citation type="submission" date="2011-03" db="EMBL/GenBank/DDBJ databases">
        <title>Comparative genomics and transcriptomics of Neospora caninum and Toxoplasma gondii.</title>
        <authorList>
            <person name="Reid A.J."/>
            <person name="Sohal A."/>
            <person name="Harris D."/>
            <person name="Quail M."/>
            <person name="Sanders M."/>
            <person name="Berriman M."/>
            <person name="Wastling J.M."/>
            <person name="Pain A."/>
        </authorList>
    </citation>
    <scope>NUCLEOTIDE SEQUENCE</scope>
    <source>
        <strain evidence="6">Liverpool</strain>
    </source>
</reference>
<name>F0VA98_NEOCL</name>
<comment type="similarity">
    <text evidence="3">Belongs to the acetyltransferase ATAT1 family.</text>
</comment>
<evidence type="ECO:0000313" key="7">
    <source>
        <dbReference type="EMBL" id="CEL65200.1"/>
    </source>
</evidence>
<dbReference type="OrthoDB" id="333893at2759"/>
<comment type="function">
    <text evidence="3">Specifically acetylates 'Lys-40' in alpha-tubulin on the lumenal side of microtubules. Promotes microtubule destabilization and accelerates microtubule dynamics; this activity may be independent of acetylation activity. Acetylates alpha-tubulin with a slow enzymatic rate, due to a catalytic site that is not optimized for acetyl transfer. Enters the microtubule through each end and diffuses quickly throughout the lumen of microtubules. Acetylates only long/old microtubules because of its slow acetylation rate since it does not have time to act on dynamically unstable microtubules before the enzyme is released.</text>
</comment>
<dbReference type="GO" id="GO:0019799">
    <property type="term" value="F:tubulin N-acetyltransferase activity"/>
    <property type="evidence" value="ECO:0007669"/>
    <property type="project" value="UniProtKB-UniRule"/>
</dbReference>
<feature type="site" description="Crucial for catalytic activity" evidence="3">
    <location>
        <position position="199"/>
    </location>
</feature>
<organism evidence="6 8">
    <name type="scientific">Neospora caninum (strain Liverpool)</name>
    <dbReference type="NCBI Taxonomy" id="572307"/>
    <lineage>
        <taxon>Eukaryota</taxon>
        <taxon>Sar</taxon>
        <taxon>Alveolata</taxon>
        <taxon>Apicomplexa</taxon>
        <taxon>Conoidasida</taxon>
        <taxon>Coccidia</taxon>
        <taxon>Eucoccidiorida</taxon>
        <taxon>Eimeriorina</taxon>
        <taxon>Sarcocystidae</taxon>
        <taxon>Neospora</taxon>
    </lineage>
</organism>
<accession>F0VA98</accession>
<dbReference type="PROSITE" id="PS51730">
    <property type="entry name" value="GNAT_ATAT"/>
    <property type="match status" value="1"/>
</dbReference>
<dbReference type="GO" id="GO:0005874">
    <property type="term" value="C:microtubule"/>
    <property type="evidence" value="ECO:0007669"/>
    <property type="project" value="InterPro"/>
</dbReference>
<dbReference type="PANTHER" id="PTHR12327">
    <property type="entry name" value="ALPHA-TUBULIN N-ACETYLTRANSFERASE 1"/>
    <property type="match status" value="1"/>
</dbReference>
<reference evidence="6" key="1">
    <citation type="submission" date="2011-02" db="EMBL/GenBank/DDBJ databases">
        <authorList>
            <person name="Aslett M."/>
        </authorList>
    </citation>
    <scope>NUCLEOTIDE SEQUENCE</scope>
    <source>
        <strain evidence="6">Liverpool</strain>
    </source>
</reference>
<dbReference type="EC" id="2.3.1.108" evidence="3"/>
<reference evidence="7" key="4">
    <citation type="journal article" date="2015" name="PLoS ONE">
        <title>Comprehensive Evaluation of Toxoplasma gondii VEG and Neospora caninum LIV Genomes with Tachyzoite Stage Transcriptome and Proteome Defines Novel Transcript Features.</title>
        <authorList>
            <person name="Ramaprasad A."/>
            <person name="Mourier T."/>
            <person name="Naeem R."/>
            <person name="Malas T.B."/>
            <person name="Moussa E."/>
            <person name="Panigrahi A."/>
            <person name="Vermont S.J."/>
            <person name="Otto T.D."/>
            <person name="Wastling J."/>
            <person name="Pain A."/>
        </authorList>
    </citation>
    <scope>NUCLEOTIDE SEQUENCE</scope>
    <source>
        <strain evidence="7">Liverpool</strain>
    </source>
</reference>
<dbReference type="PANTHER" id="PTHR12327:SF0">
    <property type="entry name" value="ALPHA-TUBULIN N-ACETYLTRANSFERASE 1"/>
    <property type="match status" value="1"/>
</dbReference>
<comment type="catalytic activity">
    <reaction evidence="3">
        <text>L-lysyl-[alpha-tubulin] + acetyl-CoA = N(6)-acetyl-L-lysyl-[alpha-tubulin] + CoA + H(+)</text>
        <dbReference type="Rhea" id="RHEA:15277"/>
        <dbReference type="Rhea" id="RHEA-COMP:11278"/>
        <dbReference type="Rhea" id="RHEA-COMP:11279"/>
        <dbReference type="ChEBI" id="CHEBI:15378"/>
        <dbReference type="ChEBI" id="CHEBI:29969"/>
        <dbReference type="ChEBI" id="CHEBI:57287"/>
        <dbReference type="ChEBI" id="CHEBI:57288"/>
        <dbReference type="ChEBI" id="CHEBI:61930"/>
        <dbReference type="EC" id="2.3.1.108"/>
    </reaction>
</comment>
<keyword evidence="2 3" id="KW-0012">Acyltransferase</keyword>
<evidence type="ECO:0000313" key="6">
    <source>
        <dbReference type="EMBL" id="CBZ50587.1"/>
    </source>
</evidence>
<dbReference type="eggNOG" id="KOG4601">
    <property type="taxonomic scope" value="Eukaryota"/>
</dbReference>
<feature type="compositionally biased region" description="Low complexity" evidence="4">
    <location>
        <begin position="74"/>
        <end position="83"/>
    </location>
</feature>
<dbReference type="VEuPathDB" id="ToxoDB:NCLIV_010560"/>
<dbReference type="Pfam" id="PF05301">
    <property type="entry name" value="Acetyltransf_16"/>
    <property type="match status" value="1"/>
</dbReference>
<feature type="region of interest" description="Disordered" evidence="4">
    <location>
        <begin position="508"/>
        <end position="805"/>
    </location>
</feature>
<dbReference type="GeneID" id="13441620"/>
<dbReference type="InterPro" id="IPR038746">
    <property type="entry name" value="Atat"/>
</dbReference>
<feature type="compositionally biased region" description="Polar residues" evidence="4">
    <location>
        <begin position="475"/>
        <end position="486"/>
    </location>
</feature>